<evidence type="ECO:0000256" key="10">
    <source>
        <dbReference type="ARBA" id="ARBA00039381"/>
    </source>
</evidence>
<dbReference type="STRING" id="665118.SAMN02983003_3974"/>
<keyword evidence="4" id="KW-1003">Cell membrane</keyword>
<evidence type="ECO:0000256" key="6">
    <source>
        <dbReference type="ARBA" id="ARBA00022692"/>
    </source>
</evidence>
<dbReference type="CDD" id="cd06579">
    <property type="entry name" value="TM_PBP1_transp_AraH_like"/>
    <property type="match status" value="1"/>
</dbReference>
<dbReference type="GO" id="GO:0022857">
    <property type="term" value="F:transmembrane transporter activity"/>
    <property type="evidence" value="ECO:0007669"/>
    <property type="project" value="InterPro"/>
</dbReference>
<evidence type="ECO:0000313" key="12">
    <source>
        <dbReference type="EMBL" id="SFZ86780.1"/>
    </source>
</evidence>
<comment type="subcellular location">
    <subcellularLocation>
        <location evidence="1">Cell membrane</location>
        <topology evidence="1">Multi-pass membrane protein</topology>
    </subcellularLocation>
</comment>
<feature type="transmembrane region" description="Helical" evidence="11">
    <location>
        <begin position="309"/>
        <end position="329"/>
    </location>
</feature>
<reference evidence="12 13" key="1">
    <citation type="submission" date="2016-11" db="EMBL/GenBank/DDBJ databases">
        <authorList>
            <person name="Jaros S."/>
            <person name="Januszkiewicz K."/>
            <person name="Wedrychowicz H."/>
        </authorList>
    </citation>
    <scope>NUCLEOTIDE SEQUENCE [LARGE SCALE GENOMIC DNA]</scope>
    <source>
        <strain evidence="12 13">ATCC 23634</strain>
    </source>
</reference>
<feature type="transmembrane region" description="Helical" evidence="11">
    <location>
        <begin position="259"/>
        <end position="278"/>
    </location>
</feature>
<feature type="transmembrane region" description="Helical" evidence="11">
    <location>
        <begin position="58"/>
        <end position="82"/>
    </location>
</feature>
<keyword evidence="7 11" id="KW-1133">Transmembrane helix</keyword>
<evidence type="ECO:0000256" key="1">
    <source>
        <dbReference type="ARBA" id="ARBA00004651"/>
    </source>
</evidence>
<evidence type="ECO:0000256" key="9">
    <source>
        <dbReference type="ARBA" id="ARBA00025439"/>
    </source>
</evidence>
<dbReference type="PANTHER" id="PTHR32196">
    <property type="entry name" value="ABC TRANSPORTER PERMEASE PROTEIN YPHD-RELATED-RELATED"/>
    <property type="match status" value="1"/>
</dbReference>
<feature type="transmembrane region" description="Helical" evidence="11">
    <location>
        <begin position="285"/>
        <end position="303"/>
    </location>
</feature>
<protein>
    <recommendedName>
        <fullName evidence="10">Autoinducer 2 import system permease protein LsrD</fullName>
    </recommendedName>
</protein>
<dbReference type="RefSeq" id="WP_084603714.1">
    <property type="nucleotide sequence ID" value="NZ_FPKU01000004.1"/>
</dbReference>
<gene>
    <name evidence="12" type="ORF">SAMN02983003_3974</name>
</gene>
<feature type="transmembrane region" description="Helical" evidence="11">
    <location>
        <begin position="229"/>
        <end position="247"/>
    </location>
</feature>
<feature type="transmembrane region" description="Helical" evidence="11">
    <location>
        <begin position="23"/>
        <end position="46"/>
    </location>
</feature>
<evidence type="ECO:0000313" key="13">
    <source>
        <dbReference type="Proteomes" id="UP000183447"/>
    </source>
</evidence>
<keyword evidence="8 11" id="KW-0472">Membrane</keyword>
<keyword evidence="5" id="KW-0997">Cell inner membrane</keyword>
<evidence type="ECO:0000256" key="11">
    <source>
        <dbReference type="SAM" id="Phobius"/>
    </source>
</evidence>
<feature type="transmembrane region" description="Helical" evidence="11">
    <location>
        <begin position="94"/>
        <end position="122"/>
    </location>
</feature>
<evidence type="ECO:0000256" key="2">
    <source>
        <dbReference type="ARBA" id="ARBA00011262"/>
    </source>
</evidence>
<comment type="function">
    <text evidence="9">Part of the ABC transporter complex LsrABCD involved in autoinducer 2 (AI-2) import. Probably responsible for the translocation of the substrate across the membrane.</text>
</comment>
<dbReference type="GO" id="GO:0005886">
    <property type="term" value="C:plasma membrane"/>
    <property type="evidence" value="ECO:0007669"/>
    <property type="project" value="UniProtKB-SubCell"/>
</dbReference>
<dbReference type="InterPro" id="IPR001851">
    <property type="entry name" value="ABC_transp_permease"/>
</dbReference>
<accession>A0A1K2I4X3</accession>
<dbReference type="AlphaFoldDB" id="A0A1K2I4X3"/>
<dbReference type="Proteomes" id="UP000183447">
    <property type="component" value="Unassembled WGS sequence"/>
</dbReference>
<feature type="transmembrane region" description="Helical" evidence="11">
    <location>
        <begin position="129"/>
        <end position="150"/>
    </location>
</feature>
<evidence type="ECO:0000256" key="4">
    <source>
        <dbReference type="ARBA" id="ARBA00022475"/>
    </source>
</evidence>
<evidence type="ECO:0000256" key="5">
    <source>
        <dbReference type="ARBA" id="ARBA00022519"/>
    </source>
</evidence>
<comment type="subunit">
    <text evidence="2">The complex is composed of two ATP-binding proteins (LsrA), two transmembrane proteins (LsrC and LsrD) and a solute-binding protein (LsrB).</text>
</comment>
<name>A0A1K2I4X3_9HYPH</name>
<dbReference type="OrthoDB" id="7284468at2"/>
<keyword evidence="3" id="KW-0813">Transport</keyword>
<dbReference type="EMBL" id="FPKU01000004">
    <property type="protein sequence ID" value="SFZ86780.1"/>
    <property type="molecule type" value="Genomic_DNA"/>
</dbReference>
<feature type="transmembrane region" description="Helical" evidence="11">
    <location>
        <begin position="184"/>
        <end position="208"/>
    </location>
</feature>
<sequence>MSAAETSPPANVAGRESAPPRPLWHLVLVRPETLTLVLLILGVIVASRLSPYFLDIGYILRSFALSAEIALVALVLTMVIIAGEIDLSPAANMALSACIFAWAQASGVPIPLAVLLGLLAGLAMGGVNAFFVIVMQLPSIIVTIGTLILYRGLAQILAGDRSIRIAEGFIGVDRILVLGVPLPVVVFVLAAIVLALVLGGTIFGRQIYQIGTNEVAARHAGIRSRRIKLILFLMIGVVAAIAGIMTASRLGSVRYDLALGKELEMVLMAMLGGTYIFGGRGTIPGTFLAAWLLVVVSTGMTVANLLPAIQMTVLGILLIVSIIATNFIYSRTQR</sequence>
<keyword evidence="6 11" id="KW-0812">Transmembrane</keyword>
<evidence type="ECO:0000256" key="8">
    <source>
        <dbReference type="ARBA" id="ARBA00023136"/>
    </source>
</evidence>
<proteinExistence type="predicted"/>
<dbReference type="Pfam" id="PF02653">
    <property type="entry name" value="BPD_transp_2"/>
    <property type="match status" value="1"/>
</dbReference>
<organism evidence="12 13">
    <name type="scientific">Devosia enhydra</name>
    <dbReference type="NCBI Taxonomy" id="665118"/>
    <lineage>
        <taxon>Bacteria</taxon>
        <taxon>Pseudomonadati</taxon>
        <taxon>Pseudomonadota</taxon>
        <taxon>Alphaproteobacteria</taxon>
        <taxon>Hyphomicrobiales</taxon>
        <taxon>Devosiaceae</taxon>
        <taxon>Devosia</taxon>
    </lineage>
</organism>
<evidence type="ECO:0000256" key="3">
    <source>
        <dbReference type="ARBA" id="ARBA00022448"/>
    </source>
</evidence>
<keyword evidence="13" id="KW-1185">Reference proteome</keyword>
<dbReference type="PANTHER" id="PTHR32196:SF71">
    <property type="entry name" value="AUTOINDUCER 2 IMPORT SYSTEM PERMEASE PROTEIN LSRD"/>
    <property type="match status" value="1"/>
</dbReference>
<evidence type="ECO:0000256" key="7">
    <source>
        <dbReference type="ARBA" id="ARBA00022989"/>
    </source>
</evidence>